<evidence type="ECO:0000313" key="1">
    <source>
        <dbReference type="EMBL" id="WPG99520.1"/>
    </source>
</evidence>
<evidence type="ECO:0000313" key="2">
    <source>
        <dbReference type="Proteomes" id="UP001303373"/>
    </source>
</evidence>
<gene>
    <name evidence="1" type="ORF">R9X50_00233500</name>
</gene>
<dbReference type="AlphaFoldDB" id="A0AAQ3R8H1"/>
<organism evidence="1 2">
    <name type="scientific">Acrodontium crateriforme</name>
    <dbReference type="NCBI Taxonomy" id="150365"/>
    <lineage>
        <taxon>Eukaryota</taxon>
        <taxon>Fungi</taxon>
        <taxon>Dikarya</taxon>
        <taxon>Ascomycota</taxon>
        <taxon>Pezizomycotina</taxon>
        <taxon>Dothideomycetes</taxon>
        <taxon>Dothideomycetidae</taxon>
        <taxon>Mycosphaerellales</taxon>
        <taxon>Teratosphaeriaceae</taxon>
        <taxon>Acrodontium</taxon>
    </lineage>
</organism>
<proteinExistence type="predicted"/>
<name>A0AAQ3R8H1_9PEZI</name>
<protein>
    <recommendedName>
        <fullName evidence="3">SprT-like domain-containing protein</fullName>
    </recommendedName>
</protein>
<keyword evidence="2" id="KW-1185">Reference proteome</keyword>
<accession>A0AAQ3R8H1</accession>
<sequence>MAWRPQANDLTPFLSPNRTRDAFFPSLHYDPRPQYHGYTSLSRNRSLLNAAAARQRRNVNEPASPQRQAVAVLLDKTLDHHGDMGWSLDYATAWCYRHLIGNQTEVADAIDRIRELDTVERKTPYIIFDYVDKALFNNRLKNMVFLQWKSLSSASPGTTSAPGVVTGIPRLCIELNKTLFEEDGGDIDDLLDALIHQMIHAFFLVCCGAQPKVATQDGRLLDGLHFGVILYTINDITRSCQDGALDLIFYATARRCQRGNGMDGSVHRYGRPEQSTTRQNISLDSRGTAIPPAPADGQTHCNHDNRKIDKTQIKNWQVEEYSRAIDMNFEARGDVVHDLGVDGAIKSVERLKGPPSSTYAELLWNGNRVMIPLEKTAGFPNLQCVLKKCGKNELKVAECSKDVFKCLYDFIQHGHYWKDIKEQFAEHGIGSEGGLKGPPMLIDCAEGFTSPHGIVTQLSLFKVAEDIKFEELMKYVLERLHDAPFIRDDPILILKELYCDGSDGFVNSELHTWARGFFKRTASPRYGMDGRRQDHYSLEGVYSNYEKIYSQFSEALENLAKSCPAMKADIKLALAELSVEMAQVQIDPLAYHKILPSIYTHVVPNRLARPRSRSRLDPFRYPEAIDYQGPSCSRPLPWQANSALLDHGYYDDDYPHCTERQRALNWTPDPELPPVLCRGVSAYQRLREPWL</sequence>
<dbReference type="Proteomes" id="UP001303373">
    <property type="component" value="Chromosome 3"/>
</dbReference>
<dbReference type="EMBL" id="CP138582">
    <property type="protein sequence ID" value="WPG99520.1"/>
    <property type="molecule type" value="Genomic_DNA"/>
</dbReference>
<evidence type="ECO:0008006" key="3">
    <source>
        <dbReference type="Google" id="ProtNLM"/>
    </source>
</evidence>
<reference evidence="1 2" key="1">
    <citation type="submission" date="2023-11" db="EMBL/GenBank/DDBJ databases">
        <title>An acidophilic fungus is an integral part of prey digestion in a carnivorous sundew plant.</title>
        <authorList>
            <person name="Tsai I.J."/>
        </authorList>
    </citation>
    <scope>NUCLEOTIDE SEQUENCE [LARGE SCALE GENOMIC DNA]</scope>
    <source>
        <strain evidence="1">169a</strain>
    </source>
</reference>